<dbReference type="Gene3D" id="3.40.1080.10">
    <property type="entry name" value="Glutaconate Coenzyme A-transferase"/>
    <property type="match status" value="1"/>
</dbReference>
<dbReference type="EMBL" id="MCFL01000052">
    <property type="protein sequence ID" value="ORZ32012.1"/>
    <property type="molecule type" value="Genomic_DNA"/>
</dbReference>
<evidence type="ECO:0000313" key="5">
    <source>
        <dbReference type="EMBL" id="ORZ32012.1"/>
    </source>
</evidence>
<sequence>MLRLALPHAAAVAATRPALSLAARLISSSARTPPQVVSADEAVKHIPSHSRVYVHGAACTPSILLDALAKRDDVTGIEFMHLHLEGPNPCMAYPDRFYSNNLFVGAAERANVAQGKGSYIPLFLSEMGRVMRQGVATPKVALLNVSPPDKHGFVTLGAERRIGQHIAAMVEDGATLQMGIGAVPNAVLAELKNHKHLGIHTEMFSDGVIELIKSGVVDNSQKVYQKGRTVTSFVVGSQASAVTNDPVVIGSNPKVTAINSAVAVDLTGQVAADSVGIYQVSGVGGQIDFERGAAISRGGLPSFACPIVNMLWPGTGVTTTRYHAHYIVTEHGVASLFGQNYHERARRLIAIAHPDHREQLEKEAFERFRIKAWRVL</sequence>
<evidence type="ECO:0000259" key="4">
    <source>
        <dbReference type="Pfam" id="PF13336"/>
    </source>
</evidence>
<evidence type="ECO:0000256" key="1">
    <source>
        <dbReference type="ARBA" id="ARBA00009632"/>
    </source>
</evidence>
<protein>
    <submittedName>
        <fullName evidence="5">Uncharacterized protein</fullName>
    </submittedName>
</protein>
<dbReference type="Proteomes" id="UP000193411">
    <property type="component" value="Unassembled WGS sequence"/>
</dbReference>
<dbReference type="GO" id="GO:0006083">
    <property type="term" value="P:acetate metabolic process"/>
    <property type="evidence" value="ECO:0007669"/>
    <property type="project" value="InterPro"/>
</dbReference>
<dbReference type="Gene3D" id="3.30.750.70">
    <property type="entry name" value="4-hydroxybutyrate coenzyme like domains"/>
    <property type="match status" value="1"/>
</dbReference>
<comment type="caution">
    <text evidence="5">The sequence shown here is derived from an EMBL/GenBank/DDBJ whole genome shotgun (WGS) entry which is preliminary data.</text>
</comment>
<keyword evidence="2" id="KW-0808">Transferase</keyword>
<dbReference type="InterPro" id="IPR046433">
    <property type="entry name" value="ActCoA_hydro"/>
</dbReference>
<feature type="domain" description="Acetyl-CoA hydrolase/transferase N-terminal" evidence="3">
    <location>
        <begin position="38"/>
        <end position="162"/>
    </location>
</feature>
<dbReference type="SUPFAM" id="SSF100950">
    <property type="entry name" value="NagB/RpiA/CoA transferase-like"/>
    <property type="match status" value="2"/>
</dbReference>
<gene>
    <name evidence="5" type="ORF">BCR44DRAFT_1441218</name>
</gene>
<feature type="domain" description="Acetyl-CoA hydrolase/transferase C-terminal" evidence="4">
    <location>
        <begin position="237"/>
        <end position="364"/>
    </location>
</feature>
<organism evidence="5 6">
    <name type="scientific">Catenaria anguillulae PL171</name>
    <dbReference type="NCBI Taxonomy" id="765915"/>
    <lineage>
        <taxon>Eukaryota</taxon>
        <taxon>Fungi</taxon>
        <taxon>Fungi incertae sedis</taxon>
        <taxon>Blastocladiomycota</taxon>
        <taxon>Blastocladiomycetes</taxon>
        <taxon>Blastocladiales</taxon>
        <taxon>Catenariaceae</taxon>
        <taxon>Catenaria</taxon>
    </lineage>
</organism>
<accession>A0A1Y2HG34</accession>
<proteinExistence type="inferred from homology"/>
<dbReference type="InterPro" id="IPR037171">
    <property type="entry name" value="NagB/RpiA_transferase-like"/>
</dbReference>
<dbReference type="GO" id="GO:0008775">
    <property type="term" value="F:acetate CoA-transferase activity"/>
    <property type="evidence" value="ECO:0007669"/>
    <property type="project" value="InterPro"/>
</dbReference>
<dbReference type="STRING" id="765915.A0A1Y2HG34"/>
<evidence type="ECO:0000313" key="6">
    <source>
        <dbReference type="Proteomes" id="UP000193411"/>
    </source>
</evidence>
<dbReference type="OrthoDB" id="10250396at2759"/>
<dbReference type="Pfam" id="PF02550">
    <property type="entry name" value="AcetylCoA_hydro"/>
    <property type="match status" value="1"/>
</dbReference>
<keyword evidence="6" id="KW-1185">Reference proteome</keyword>
<reference evidence="5 6" key="1">
    <citation type="submission" date="2016-07" db="EMBL/GenBank/DDBJ databases">
        <title>Pervasive Adenine N6-methylation of Active Genes in Fungi.</title>
        <authorList>
            <consortium name="DOE Joint Genome Institute"/>
            <person name="Mondo S.J."/>
            <person name="Dannebaum R.O."/>
            <person name="Kuo R.C."/>
            <person name="Labutti K."/>
            <person name="Haridas S."/>
            <person name="Kuo A."/>
            <person name="Salamov A."/>
            <person name="Ahrendt S.R."/>
            <person name="Lipzen A."/>
            <person name="Sullivan W."/>
            <person name="Andreopoulos W.B."/>
            <person name="Clum A."/>
            <person name="Lindquist E."/>
            <person name="Daum C."/>
            <person name="Ramamoorthy G.K."/>
            <person name="Gryganskyi A."/>
            <person name="Culley D."/>
            <person name="Magnuson J.K."/>
            <person name="James T.Y."/>
            <person name="O'Malley M.A."/>
            <person name="Stajich J.E."/>
            <person name="Spatafora J.W."/>
            <person name="Visel A."/>
            <person name="Grigoriev I.V."/>
        </authorList>
    </citation>
    <scope>NUCLEOTIDE SEQUENCE [LARGE SCALE GENOMIC DNA]</scope>
    <source>
        <strain evidence="5 6">PL171</strain>
    </source>
</reference>
<dbReference type="InterPro" id="IPR038460">
    <property type="entry name" value="AcetylCoA_hyd_C_sf"/>
</dbReference>
<dbReference type="InterPro" id="IPR003702">
    <property type="entry name" value="ActCoA_hydro_N"/>
</dbReference>
<dbReference type="PANTHER" id="PTHR21432">
    <property type="entry name" value="ACETYL-COA HYDROLASE-RELATED"/>
    <property type="match status" value="1"/>
</dbReference>
<evidence type="ECO:0000259" key="3">
    <source>
        <dbReference type="Pfam" id="PF02550"/>
    </source>
</evidence>
<dbReference type="AlphaFoldDB" id="A0A1Y2HG34"/>
<evidence type="ECO:0000256" key="2">
    <source>
        <dbReference type="ARBA" id="ARBA00022679"/>
    </source>
</evidence>
<comment type="similarity">
    <text evidence="1">Belongs to the acetyl-CoA hydrolase/transferase family.</text>
</comment>
<dbReference type="Pfam" id="PF13336">
    <property type="entry name" value="AcetylCoA_hyd_C"/>
    <property type="match status" value="1"/>
</dbReference>
<dbReference type="PANTHER" id="PTHR21432:SF20">
    <property type="entry name" value="ACETYL-COA HYDROLASE"/>
    <property type="match status" value="1"/>
</dbReference>
<dbReference type="Gene3D" id="3.40.1080.20">
    <property type="entry name" value="Acetyl-CoA hydrolase/transferase C-terminal domain"/>
    <property type="match status" value="1"/>
</dbReference>
<dbReference type="InterPro" id="IPR026888">
    <property type="entry name" value="AcetylCoA_hyd_C"/>
</dbReference>
<name>A0A1Y2HG34_9FUNG</name>